<comment type="caution">
    <text evidence="1">The sequence shown here is derived from an EMBL/GenBank/DDBJ whole genome shotgun (WGS) entry which is preliminary data.</text>
</comment>
<name>A0A8S0UMH7_OLEEU</name>
<dbReference type="Gramene" id="OE9A045083T1">
    <property type="protein sequence ID" value="OE9A045083C1"/>
    <property type="gene ID" value="OE9A045083"/>
</dbReference>
<sequence>LAELGAELAQAVTVSDFCGDWRARLFTAGAVAEETLFKKRVFRQSLRWGKSKFNNPTSLLARTKSAAELRKRQECNLGRKTSACGPAALRGQPVAPAAATAAATAATTAAATAATSAATTAATTAAATSAGTRRQSYR</sequence>
<gene>
    <name evidence="1" type="ORF">OLEA9_A045083</name>
</gene>
<protein>
    <submittedName>
        <fullName evidence="1">Uncharacterized protein</fullName>
    </submittedName>
</protein>
<dbReference type="AlphaFoldDB" id="A0A8S0UMH7"/>
<dbReference type="Proteomes" id="UP000594638">
    <property type="component" value="Unassembled WGS sequence"/>
</dbReference>
<dbReference type="EMBL" id="CACTIH010007971">
    <property type="protein sequence ID" value="CAA3018934.1"/>
    <property type="molecule type" value="Genomic_DNA"/>
</dbReference>
<proteinExistence type="predicted"/>
<accession>A0A8S0UMH7</accession>
<keyword evidence="2" id="KW-1185">Reference proteome</keyword>
<organism evidence="1 2">
    <name type="scientific">Olea europaea subsp. europaea</name>
    <dbReference type="NCBI Taxonomy" id="158383"/>
    <lineage>
        <taxon>Eukaryota</taxon>
        <taxon>Viridiplantae</taxon>
        <taxon>Streptophyta</taxon>
        <taxon>Embryophyta</taxon>
        <taxon>Tracheophyta</taxon>
        <taxon>Spermatophyta</taxon>
        <taxon>Magnoliopsida</taxon>
        <taxon>eudicotyledons</taxon>
        <taxon>Gunneridae</taxon>
        <taxon>Pentapetalae</taxon>
        <taxon>asterids</taxon>
        <taxon>lamiids</taxon>
        <taxon>Lamiales</taxon>
        <taxon>Oleaceae</taxon>
        <taxon>Oleeae</taxon>
        <taxon>Olea</taxon>
    </lineage>
</organism>
<evidence type="ECO:0000313" key="1">
    <source>
        <dbReference type="EMBL" id="CAA3018934.1"/>
    </source>
</evidence>
<feature type="non-terminal residue" evidence="1">
    <location>
        <position position="1"/>
    </location>
</feature>
<reference evidence="1 2" key="1">
    <citation type="submission" date="2019-12" db="EMBL/GenBank/DDBJ databases">
        <authorList>
            <person name="Alioto T."/>
            <person name="Alioto T."/>
            <person name="Gomez Garrido J."/>
        </authorList>
    </citation>
    <scope>NUCLEOTIDE SEQUENCE [LARGE SCALE GENOMIC DNA]</scope>
</reference>
<evidence type="ECO:0000313" key="2">
    <source>
        <dbReference type="Proteomes" id="UP000594638"/>
    </source>
</evidence>